<dbReference type="InterPro" id="IPR001388">
    <property type="entry name" value="Synaptobrevin-like"/>
</dbReference>
<dbReference type="OMA" id="HYIGIIR"/>
<organism evidence="11 12">
    <name type="scientific">Bodo saltans</name>
    <name type="common">Flagellated protozoan</name>
    <dbReference type="NCBI Taxonomy" id="75058"/>
    <lineage>
        <taxon>Eukaryota</taxon>
        <taxon>Discoba</taxon>
        <taxon>Euglenozoa</taxon>
        <taxon>Kinetoplastea</taxon>
        <taxon>Metakinetoplastina</taxon>
        <taxon>Eubodonida</taxon>
        <taxon>Bodonidae</taxon>
        <taxon>Bodo</taxon>
    </lineage>
</organism>
<comment type="subcellular location">
    <subcellularLocation>
        <location evidence="7">Endomembrane system</location>
        <topology evidence="7">Lipid-anchor</topology>
        <orientation evidence="7">Cytoplasmic side</orientation>
    </subcellularLocation>
</comment>
<sequence length="201" mass="22679">MKLFGILIMTAPAELPEAVICTSAIDVSSFGFFQRSSAQEFIIFVSRTVSKRVQPFSKIQVVQEPHVIFAQASGDGLVAVAVCDNEYNPRVAFTMLSQVLQDFQQTFRGKYQRPMGDNFIQWPELQPTLTKYQNPEEADKILKIKKEIEETKVVMYDAIDKILERGEKIDNLVQKSDDLGMASKSFYTQAKKTNSGCCSIM</sequence>
<feature type="domain" description="Longin" evidence="9">
    <location>
        <begin position="7"/>
        <end position="107"/>
    </location>
</feature>
<dbReference type="GO" id="GO:0005794">
    <property type="term" value="C:Golgi apparatus"/>
    <property type="evidence" value="ECO:0007669"/>
    <property type="project" value="TreeGrafter"/>
</dbReference>
<evidence type="ECO:0000313" key="12">
    <source>
        <dbReference type="Proteomes" id="UP000051952"/>
    </source>
</evidence>
<dbReference type="PRINTS" id="PR00219">
    <property type="entry name" value="SYNAPTOBREVN"/>
</dbReference>
<keyword evidence="3" id="KW-0472">Membrane</keyword>
<evidence type="ECO:0000256" key="4">
    <source>
        <dbReference type="ARBA" id="ARBA00023139"/>
    </source>
</evidence>
<keyword evidence="4" id="KW-0564">Palmitate</keyword>
<dbReference type="Pfam" id="PF00957">
    <property type="entry name" value="Synaptobrevin"/>
    <property type="match status" value="1"/>
</dbReference>
<dbReference type="SMART" id="SM01270">
    <property type="entry name" value="Longin"/>
    <property type="match status" value="1"/>
</dbReference>
<dbReference type="InterPro" id="IPR011012">
    <property type="entry name" value="Longin-like_dom_sf"/>
</dbReference>
<dbReference type="InterPro" id="IPR042855">
    <property type="entry name" value="V_SNARE_CC"/>
</dbReference>
<dbReference type="SUPFAM" id="SSF64356">
    <property type="entry name" value="SNARE-like"/>
    <property type="match status" value="1"/>
</dbReference>
<evidence type="ECO:0000256" key="5">
    <source>
        <dbReference type="ARBA" id="ARBA00023288"/>
    </source>
</evidence>
<dbReference type="CDD" id="cd14824">
    <property type="entry name" value="Longin"/>
    <property type="match status" value="1"/>
</dbReference>
<dbReference type="Proteomes" id="UP000051952">
    <property type="component" value="Unassembled WGS sequence"/>
</dbReference>
<name>A0A0S4J646_BODSA</name>
<feature type="domain" description="V-SNARE coiled-coil homology" evidence="10">
    <location>
        <begin position="140"/>
        <end position="201"/>
    </location>
</feature>
<dbReference type="GO" id="GO:0016020">
    <property type="term" value="C:membrane"/>
    <property type="evidence" value="ECO:0007669"/>
    <property type="project" value="InterPro"/>
</dbReference>
<dbReference type="Pfam" id="PF13774">
    <property type="entry name" value="Longin"/>
    <property type="match status" value="1"/>
</dbReference>
<gene>
    <name evidence="11" type="ORF">BSAL_88475</name>
</gene>
<evidence type="ECO:0000256" key="6">
    <source>
        <dbReference type="ARBA" id="ARBA00023289"/>
    </source>
</evidence>
<comment type="similarity">
    <text evidence="1">Belongs to the synaptobrevin family.</text>
</comment>
<dbReference type="PANTHER" id="PTHR45806">
    <property type="entry name" value="SYNAPTOBREVIN HOMOLOG YKT6"/>
    <property type="match status" value="1"/>
</dbReference>
<dbReference type="GO" id="GO:0006888">
    <property type="term" value="P:endoplasmic reticulum to Golgi vesicle-mediated transport"/>
    <property type="evidence" value="ECO:0007669"/>
    <property type="project" value="TreeGrafter"/>
</dbReference>
<dbReference type="EMBL" id="CYKH01001112">
    <property type="protein sequence ID" value="CUG84239.1"/>
    <property type="molecule type" value="Genomic_DNA"/>
</dbReference>
<accession>A0A0S4J646</accession>
<proteinExistence type="inferred from homology"/>
<dbReference type="PROSITE" id="PS50892">
    <property type="entry name" value="V_SNARE"/>
    <property type="match status" value="1"/>
</dbReference>
<dbReference type="PROSITE" id="PS50859">
    <property type="entry name" value="LONGIN"/>
    <property type="match status" value="1"/>
</dbReference>
<dbReference type="Gene3D" id="1.20.5.110">
    <property type="match status" value="1"/>
</dbReference>
<dbReference type="AlphaFoldDB" id="A0A0S4J646"/>
<keyword evidence="6" id="KW-0636">Prenylation</keyword>
<dbReference type="Gene3D" id="3.30.450.50">
    <property type="entry name" value="Longin domain"/>
    <property type="match status" value="1"/>
</dbReference>
<keyword evidence="8" id="KW-0175">Coiled coil</keyword>
<dbReference type="SUPFAM" id="SSF58038">
    <property type="entry name" value="SNARE fusion complex"/>
    <property type="match status" value="1"/>
</dbReference>
<evidence type="ECO:0000259" key="10">
    <source>
        <dbReference type="PROSITE" id="PS50892"/>
    </source>
</evidence>
<keyword evidence="12" id="KW-1185">Reference proteome</keyword>
<evidence type="ECO:0000256" key="8">
    <source>
        <dbReference type="PROSITE-ProRule" id="PRU00290"/>
    </source>
</evidence>
<evidence type="ECO:0000259" key="9">
    <source>
        <dbReference type="PROSITE" id="PS50859"/>
    </source>
</evidence>
<reference evidence="12" key="1">
    <citation type="submission" date="2015-09" db="EMBL/GenBank/DDBJ databases">
        <authorList>
            <consortium name="Pathogen Informatics"/>
        </authorList>
    </citation>
    <scope>NUCLEOTIDE SEQUENCE [LARGE SCALE GENOMIC DNA]</scope>
    <source>
        <strain evidence="12">Lake Konstanz</strain>
    </source>
</reference>
<keyword evidence="2" id="KW-0488">Methylation</keyword>
<evidence type="ECO:0000256" key="7">
    <source>
        <dbReference type="ARBA" id="ARBA00046278"/>
    </source>
</evidence>
<evidence type="ECO:0000256" key="1">
    <source>
        <dbReference type="ARBA" id="ARBA00008025"/>
    </source>
</evidence>
<evidence type="ECO:0000256" key="3">
    <source>
        <dbReference type="ARBA" id="ARBA00023136"/>
    </source>
</evidence>
<dbReference type="InterPro" id="IPR010908">
    <property type="entry name" value="Longin_dom"/>
</dbReference>
<dbReference type="OrthoDB" id="27923at2759"/>
<protein>
    <submittedName>
        <fullName evidence="11">Synaptobrevin-like protein, putative</fullName>
    </submittedName>
</protein>
<evidence type="ECO:0000313" key="11">
    <source>
        <dbReference type="EMBL" id="CUG84239.1"/>
    </source>
</evidence>
<dbReference type="PANTHER" id="PTHR45806:SF1">
    <property type="entry name" value="SYNAPTOBREVIN HOMOLOG YKT6"/>
    <property type="match status" value="1"/>
</dbReference>
<dbReference type="GO" id="GO:0005484">
    <property type="term" value="F:SNAP receptor activity"/>
    <property type="evidence" value="ECO:0007669"/>
    <property type="project" value="TreeGrafter"/>
</dbReference>
<evidence type="ECO:0000256" key="2">
    <source>
        <dbReference type="ARBA" id="ARBA00022481"/>
    </source>
</evidence>
<dbReference type="VEuPathDB" id="TriTrypDB:BSAL_88475"/>
<keyword evidence="5" id="KW-0449">Lipoprotein</keyword>